<feature type="region of interest" description="Disordered" evidence="7">
    <location>
        <begin position="79"/>
        <end position="142"/>
    </location>
</feature>
<dbReference type="GO" id="GO:0005874">
    <property type="term" value="C:microtubule"/>
    <property type="evidence" value="ECO:0007669"/>
    <property type="project" value="UniProtKB-KW"/>
</dbReference>
<evidence type="ECO:0000256" key="4">
    <source>
        <dbReference type="ARBA" id="ARBA00022701"/>
    </source>
</evidence>
<evidence type="ECO:0000256" key="2">
    <source>
        <dbReference type="ARBA" id="ARBA00005885"/>
    </source>
</evidence>
<feature type="compositionally biased region" description="Basic and acidic residues" evidence="7">
    <location>
        <begin position="305"/>
        <end position="333"/>
    </location>
</feature>
<feature type="region of interest" description="Disordered" evidence="7">
    <location>
        <begin position="429"/>
        <end position="605"/>
    </location>
</feature>
<evidence type="ECO:0000256" key="7">
    <source>
        <dbReference type="SAM" id="MobiDB-lite"/>
    </source>
</evidence>
<organism evidence="9 10">
    <name type="scientific">Actinidia chinensis var. chinensis</name>
    <name type="common">Chinese soft-hair kiwi</name>
    <dbReference type="NCBI Taxonomy" id="1590841"/>
    <lineage>
        <taxon>Eukaryota</taxon>
        <taxon>Viridiplantae</taxon>
        <taxon>Streptophyta</taxon>
        <taxon>Embryophyta</taxon>
        <taxon>Tracheophyta</taxon>
        <taxon>Spermatophyta</taxon>
        <taxon>Magnoliopsida</taxon>
        <taxon>eudicotyledons</taxon>
        <taxon>Gunneridae</taxon>
        <taxon>Pentapetalae</taxon>
        <taxon>asterids</taxon>
        <taxon>Ericales</taxon>
        <taxon>Actinidiaceae</taxon>
        <taxon>Actinidia</taxon>
    </lineage>
</organism>
<feature type="compositionally biased region" description="Polar residues" evidence="7">
    <location>
        <begin position="357"/>
        <end position="374"/>
    </location>
</feature>
<dbReference type="Pfam" id="PF06886">
    <property type="entry name" value="TPX2"/>
    <property type="match status" value="1"/>
</dbReference>
<dbReference type="OrthoDB" id="758458at2759"/>
<comment type="subcellular location">
    <subcellularLocation>
        <location evidence="1">Cytoplasm</location>
        <location evidence="1">Cytoskeleton</location>
    </subcellularLocation>
</comment>
<feature type="compositionally biased region" description="Polar residues" evidence="7">
    <location>
        <begin position="211"/>
        <end position="225"/>
    </location>
</feature>
<evidence type="ECO:0000313" key="10">
    <source>
        <dbReference type="Proteomes" id="UP000241394"/>
    </source>
</evidence>
<feature type="compositionally biased region" description="Low complexity" evidence="7">
    <location>
        <begin position="230"/>
        <end position="241"/>
    </location>
</feature>
<dbReference type="Proteomes" id="UP000241394">
    <property type="component" value="Chromosome LG25"/>
</dbReference>
<feature type="coiled-coil region" evidence="6">
    <location>
        <begin position="386"/>
        <end position="421"/>
    </location>
</feature>
<dbReference type="AlphaFoldDB" id="A0A2R6PHG6"/>
<dbReference type="PANTHER" id="PTHR47067">
    <property type="entry name" value="TPX2 (TARGETING PROTEIN FOR XKLP2) PROTEIN FAMILY-RELATED"/>
    <property type="match status" value="1"/>
</dbReference>
<dbReference type="InterPro" id="IPR027329">
    <property type="entry name" value="TPX2_C"/>
</dbReference>
<feature type="region of interest" description="Disordered" evidence="7">
    <location>
        <begin position="210"/>
        <end position="376"/>
    </location>
</feature>
<dbReference type="STRING" id="1590841.A0A2R6PHG6"/>
<dbReference type="FunCoup" id="A0A2R6PHG6">
    <property type="interactions" value="104"/>
</dbReference>
<evidence type="ECO:0000313" key="9">
    <source>
        <dbReference type="EMBL" id="PSR91080.1"/>
    </source>
</evidence>
<gene>
    <name evidence="9" type="ORF">CEY00_Acc28421</name>
</gene>
<dbReference type="InParanoid" id="A0A2R6PHG6"/>
<keyword evidence="4" id="KW-0493">Microtubule</keyword>
<keyword evidence="5" id="KW-0206">Cytoskeleton</keyword>
<keyword evidence="6" id="KW-0175">Coiled coil</keyword>
<feature type="compositionally biased region" description="Basic and acidic residues" evidence="7">
    <location>
        <begin position="436"/>
        <end position="445"/>
    </location>
</feature>
<dbReference type="InterPro" id="IPR044216">
    <property type="entry name" value="WDL7"/>
</dbReference>
<reference evidence="10" key="2">
    <citation type="journal article" date="2018" name="BMC Genomics">
        <title>A manually annotated Actinidia chinensis var. chinensis (kiwifruit) genome highlights the challenges associated with draft genomes and gene prediction in plants.</title>
        <authorList>
            <person name="Pilkington S.M."/>
            <person name="Crowhurst R."/>
            <person name="Hilario E."/>
            <person name="Nardozza S."/>
            <person name="Fraser L."/>
            <person name="Peng Y."/>
            <person name="Gunaseelan K."/>
            <person name="Simpson R."/>
            <person name="Tahir J."/>
            <person name="Deroles S.C."/>
            <person name="Templeton K."/>
            <person name="Luo Z."/>
            <person name="Davy M."/>
            <person name="Cheng C."/>
            <person name="McNeilage M."/>
            <person name="Scaglione D."/>
            <person name="Liu Y."/>
            <person name="Zhang Q."/>
            <person name="Datson P."/>
            <person name="De Silva N."/>
            <person name="Gardiner S.E."/>
            <person name="Bassett H."/>
            <person name="Chagne D."/>
            <person name="McCallum J."/>
            <person name="Dzierzon H."/>
            <person name="Deng C."/>
            <person name="Wang Y.Y."/>
            <person name="Barron L."/>
            <person name="Manako K."/>
            <person name="Bowen J."/>
            <person name="Foster T.M."/>
            <person name="Erridge Z.A."/>
            <person name="Tiffin H."/>
            <person name="Waite C.N."/>
            <person name="Davies K.M."/>
            <person name="Grierson E.P."/>
            <person name="Laing W.A."/>
            <person name="Kirk R."/>
            <person name="Chen X."/>
            <person name="Wood M."/>
            <person name="Montefiori M."/>
            <person name="Brummell D.A."/>
            <person name="Schwinn K.E."/>
            <person name="Catanach A."/>
            <person name="Fullerton C."/>
            <person name="Li D."/>
            <person name="Meiyalaghan S."/>
            <person name="Nieuwenhuizen N."/>
            <person name="Read N."/>
            <person name="Prakash R."/>
            <person name="Hunter D."/>
            <person name="Zhang H."/>
            <person name="McKenzie M."/>
            <person name="Knabel M."/>
            <person name="Harris A."/>
            <person name="Allan A.C."/>
            <person name="Gleave A."/>
            <person name="Chen A."/>
            <person name="Janssen B.J."/>
            <person name="Plunkett B."/>
            <person name="Ampomah-Dwamena C."/>
            <person name="Voogd C."/>
            <person name="Leif D."/>
            <person name="Lafferty D."/>
            <person name="Souleyre E.J.F."/>
            <person name="Varkonyi-Gasic E."/>
            <person name="Gambi F."/>
            <person name="Hanley J."/>
            <person name="Yao J.L."/>
            <person name="Cheung J."/>
            <person name="David K.M."/>
            <person name="Warren B."/>
            <person name="Marsh K."/>
            <person name="Snowden K.C."/>
            <person name="Lin-Wang K."/>
            <person name="Brian L."/>
            <person name="Martinez-Sanchez M."/>
            <person name="Wang M."/>
            <person name="Ileperuma N."/>
            <person name="Macnee N."/>
            <person name="Campin R."/>
            <person name="McAtee P."/>
            <person name="Drummond R.S.M."/>
            <person name="Espley R.V."/>
            <person name="Ireland H.S."/>
            <person name="Wu R."/>
            <person name="Atkinson R.G."/>
            <person name="Karunairetnam S."/>
            <person name="Bulley S."/>
            <person name="Chunkath S."/>
            <person name="Hanley Z."/>
            <person name="Storey R."/>
            <person name="Thrimawithana A.H."/>
            <person name="Thomson S."/>
            <person name="David C."/>
            <person name="Testolin R."/>
            <person name="Huang H."/>
            <person name="Hellens R.P."/>
            <person name="Schaffer R.J."/>
        </authorList>
    </citation>
    <scope>NUCLEOTIDE SEQUENCE [LARGE SCALE GENOMIC DNA]</scope>
    <source>
        <strain evidence="10">cv. Red5</strain>
    </source>
</reference>
<evidence type="ECO:0000256" key="1">
    <source>
        <dbReference type="ARBA" id="ARBA00004245"/>
    </source>
</evidence>
<protein>
    <submittedName>
        <fullName evidence="9">Protein WVD2-like</fullName>
    </submittedName>
</protein>
<feature type="domain" description="TPX2 C-terminal" evidence="8">
    <location>
        <begin position="371"/>
        <end position="442"/>
    </location>
</feature>
<evidence type="ECO:0000256" key="6">
    <source>
        <dbReference type="SAM" id="Coils"/>
    </source>
</evidence>
<feature type="compositionally biased region" description="Basic and acidic residues" evidence="7">
    <location>
        <begin position="525"/>
        <end position="544"/>
    </location>
</feature>
<proteinExistence type="inferred from homology"/>
<dbReference type="Gramene" id="PSR91080">
    <property type="protein sequence ID" value="PSR91080"/>
    <property type="gene ID" value="CEY00_Acc28421"/>
</dbReference>
<keyword evidence="10" id="KW-1185">Reference proteome</keyword>
<keyword evidence="3" id="KW-0963">Cytoplasm</keyword>
<feature type="compositionally biased region" description="Polar residues" evidence="7">
    <location>
        <begin position="79"/>
        <end position="100"/>
    </location>
</feature>
<reference evidence="9 10" key="1">
    <citation type="submission" date="2017-07" db="EMBL/GenBank/DDBJ databases">
        <title>An improved, manually edited Actinidia chinensis var. chinensis (kiwifruit) genome highlights the challenges associated with draft genomes and gene prediction in plants.</title>
        <authorList>
            <person name="Pilkington S."/>
            <person name="Crowhurst R."/>
            <person name="Hilario E."/>
            <person name="Nardozza S."/>
            <person name="Fraser L."/>
            <person name="Peng Y."/>
            <person name="Gunaseelan K."/>
            <person name="Simpson R."/>
            <person name="Tahir J."/>
            <person name="Deroles S."/>
            <person name="Templeton K."/>
            <person name="Luo Z."/>
            <person name="Davy M."/>
            <person name="Cheng C."/>
            <person name="Mcneilage M."/>
            <person name="Scaglione D."/>
            <person name="Liu Y."/>
            <person name="Zhang Q."/>
            <person name="Datson P."/>
            <person name="De Silva N."/>
            <person name="Gardiner S."/>
            <person name="Bassett H."/>
            <person name="Chagne D."/>
            <person name="Mccallum J."/>
            <person name="Dzierzon H."/>
            <person name="Deng C."/>
            <person name="Wang Y.-Y."/>
            <person name="Barron N."/>
            <person name="Manako K."/>
            <person name="Bowen J."/>
            <person name="Foster T."/>
            <person name="Erridge Z."/>
            <person name="Tiffin H."/>
            <person name="Waite C."/>
            <person name="Davies K."/>
            <person name="Grierson E."/>
            <person name="Laing W."/>
            <person name="Kirk R."/>
            <person name="Chen X."/>
            <person name="Wood M."/>
            <person name="Montefiori M."/>
            <person name="Brummell D."/>
            <person name="Schwinn K."/>
            <person name="Catanach A."/>
            <person name="Fullerton C."/>
            <person name="Li D."/>
            <person name="Meiyalaghan S."/>
            <person name="Nieuwenhuizen N."/>
            <person name="Read N."/>
            <person name="Prakash R."/>
            <person name="Hunter D."/>
            <person name="Zhang H."/>
            <person name="Mckenzie M."/>
            <person name="Knabel M."/>
            <person name="Harris A."/>
            <person name="Allan A."/>
            <person name="Chen A."/>
            <person name="Janssen B."/>
            <person name="Plunkett B."/>
            <person name="Dwamena C."/>
            <person name="Voogd C."/>
            <person name="Leif D."/>
            <person name="Lafferty D."/>
            <person name="Souleyre E."/>
            <person name="Varkonyi-Gasic E."/>
            <person name="Gambi F."/>
            <person name="Hanley J."/>
            <person name="Yao J.-L."/>
            <person name="Cheung J."/>
            <person name="David K."/>
            <person name="Warren B."/>
            <person name="Marsh K."/>
            <person name="Snowden K."/>
            <person name="Lin-Wang K."/>
            <person name="Brian L."/>
            <person name="Martinez-Sanchez M."/>
            <person name="Wang M."/>
            <person name="Ileperuma N."/>
            <person name="Macnee N."/>
            <person name="Campin R."/>
            <person name="Mcatee P."/>
            <person name="Drummond R."/>
            <person name="Espley R."/>
            <person name="Ireland H."/>
            <person name="Wu R."/>
            <person name="Atkinson R."/>
            <person name="Karunairetnam S."/>
            <person name="Bulley S."/>
            <person name="Chunkath S."/>
            <person name="Hanley Z."/>
            <person name="Storey R."/>
            <person name="Thrimawithana A."/>
            <person name="Thomson S."/>
            <person name="David C."/>
            <person name="Testolin R."/>
        </authorList>
    </citation>
    <scope>NUCLEOTIDE SEQUENCE [LARGE SCALE GENOMIC DNA]</scope>
    <source>
        <strain evidence="10">cv. Red5</strain>
        <tissue evidence="9">Young leaf</tissue>
    </source>
</reference>
<name>A0A2R6PHG6_ACTCC</name>
<accession>A0A2R6PHG6</accession>
<feature type="compositionally biased region" description="Polar residues" evidence="7">
    <location>
        <begin position="112"/>
        <end position="125"/>
    </location>
</feature>
<evidence type="ECO:0000256" key="5">
    <source>
        <dbReference type="ARBA" id="ARBA00023212"/>
    </source>
</evidence>
<comment type="similarity">
    <text evidence="2">Belongs to the TPX2 family.</text>
</comment>
<dbReference type="EMBL" id="NKQK01000025">
    <property type="protein sequence ID" value="PSR91080.1"/>
    <property type="molecule type" value="Genomic_DNA"/>
</dbReference>
<feature type="compositionally biased region" description="Polar residues" evidence="7">
    <location>
        <begin position="481"/>
        <end position="522"/>
    </location>
</feature>
<dbReference type="OMA" id="CESDAME"/>
<sequence>MAGEIEEPFSLSFQADSLHSGSISFGRFKAESLSWERRSSFSHNRYLEEVEKYSKPGSVTEKKAYFEAHFRRKALMSQSLPECQSGTDYQTSENGTSENMVYSEEFERNNEGSHSVQFDKSSANSEFDGYSEEECEKEKMRTSYDEPLFEPAFNVASVVRSVPDHVNLEKEHQMENESLPVIDAEPGKEVRENLNDEATDVDMTYKAIHLPTSSHTSTEDISSLEHQQESSLKVGSKLGSKLIRDKSKSPVSVSRVRRNVSCEPSKDAAKKPIRTERVCPGATKTERQSSQTAAPPTHSVHRTSKTKDSKSSKLKVIHDNRSEKELKGKKVVEPKPSVPEKVVPKALQAANRPKLVDNSTKPGIKQSSSVFSFKSDQRAERRKEFFMKLEEKIHAKEAEMNQIQAKKLEKTEAEIKQLRRSLNFRATPMPSFYHEGMQRDSDRNKAVSNNTKPIKLRSKSTPGFGAARRSSSYAKAGTDQAPFNTERVNATDPPQDSAAFNCSLTSVSTETVATAHTPSTSRGHPPKDEANRDATDMKEQEKETVASLQKHRVSASSKGTKGNRSEGNRKVGAVRSKNEMVRKGMKGVGVGSASRMGPLTVGVAS</sequence>
<evidence type="ECO:0000259" key="8">
    <source>
        <dbReference type="Pfam" id="PF06886"/>
    </source>
</evidence>
<comment type="caution">
    <text evidence="9">The sequence shown here is derived from an EMBL/GenBank/DDBJ whole genome shotgun (WGS) entry which is preliminary data.</text>
</comment>
<feature type="compositionally biased region" description="Basic and acidic residues" evidence="7">
    <location>
        <begin position="264"/>
        <end position="277"/>
    </location>
</feature>
<dbReference type="PANTHER" id="PTHR47067:SF6">
    <property type="entry name" value="PROTEIN WVD2-LIKE 7"/>
    <property type="match status" value="1"/>
</dbReference>
<evidence type="ECO:0000256" key="3">
    <source>
        <dbReference type="ARBA" id="ARBA00022490"/>
    </source>
</evidence>